<comment type="caution">
    <text evidence="8">The sequence shown here is derived from an EMBL/GenBank/DDBJ whole genome shotgun (WGS) entry which is preliminary data.</text>
</comment>
<dbReference type="SUPFAM" id="SSF161098">
    <property type="entry name" value="MetI-like"/>
    <property type="match status" value="1"/>
</dbReference>
<keyword evidence="4 6" id="KW-1133">Transmembrane helix</keyword>
<keyword evidence="2 6" id="KW-0813">Transport</keyword>
<dbReference type="Proteomes" id="UP000310541">
    <property type="component" value="Unassembled WGS sequence"/>
</dbReference>
<dbReference type="InterPro" id="IPR052730">
    <property type="entry name" value="Sugar_ABC_transporter"/>
</dbReference>
<keyword evidence="3 6" id="KW-0812">Transmembrane</keyword>
<dbReference type="PANTHER" id="PTHR43759">
    <property type="entry name" value="TREHALOSE TRANSPORT SYSTEM PERMEASE PROTEIN SUGA"/>
    <property type="match status" value="1"/>
</dbReference>
<feature type="transmembrane region" description="Helical" evidence="6">
    <location>
        <begin position="258"/>
        <end position="281"/>
    </location>
</feature>
<reference evidence="8 9" key="1">
    <citation type="submission" date="2019-04" db="EMBL/GenBank/DDBJ databases">
        <title>Genome sequence of Bacillus hwajinpoensis strain Y2.</title>
        <authorList>
            <person name="Fair J.L."/>
            <person name="Maclea K.S."/>
        </authorList>
    </citation>
    <scope>NUCLEOTIDE SEQUENCE [LARGE SCALE GENOMIC DNA]</scope>
    <source>
        <strain evidence="8 9">Y2</strain>
    </source>
</reference>
<protein>
    <submittedName>
        <fullName evidence="8">ABC transporter permease subunit</fullName>
    </submittedName>
</protein>
<dbReference type="InterPro" id="IPR035906">
    <property type="entry name" value="MetI-like_sf"/>
</dbReference>
<comment type="similarity">
    <text evidence="6">Belongs to the binding-protein-dependent transport system permease family.</text>
</comment>
<feature type="transmembrane region" description="Helical" evidence="6">
    <location>
        <begin position="66"/>
        <end position="90"/>
    </location>
</feature>
<keyword evidence="5 6" id="KW-0472">Membrane</keyword>
<accession>A0A4U1MHK1</accession>
<evidence type="ECO:0000256" key="5">
    <source>
        <dbReference type="ARBA" id="ARBA00023136"/>
    </source>
</evidence>
<evidence type="ECO:0000256" key="6">
    <source>
        <dbReference type="RuleBase" id="RU363032"/>
    </source>
</evidence>
<evidence type="ECO:0000256" key="1">
    <source>
        <dbReference type="ARBA" id="ARBA00004141"/>
    </source>
</evidence>
<comment type="subcellular location">
    <subcellularLocation>
        <location evidence="6">Cell membrane</location>
        <topology evidence="6">Multi-pass membrane protein</topology>
    </subcellularLocation>
    <subcellularLocation>
        <location evidence="1">Membrane</location>
        <topology evidence="1">Multi-pass membrane protein</topology>
    </subcellularLocation>
</comment>
<evidence type="ECO:0000256" key="4">
    <source>
        <dbReference type="ARBA" id="ARBA00022989"/>
    </source>
</evidence>
<dbReference type="Gene3D" id="1.10.3720.10">
    <property type="entry name" value="MetI-like"/>
    <property type="match status" value="1"/>
</dbReference>
<gene>
    <name evidence="8" type="ORF">FBF83_11790</name>
</gene>
<feature type="transmembrane region" description="Helical" evidence="6">
    <location>
        <begin position="12"/>
        <end position="34"/>
    </location>
</feature>
<dbReference type="AlphaFoldDB" id="A0A4U1MHK1"/>
<dbReference type="GO" id="GO:0005886">
    <property type="term" value="C:plasma membrane"/>
    <property type="evidence" value="ECO:0007669"/>
    <property type="project" value="UniProtKB-SubCell"/>
</dbReference>
<evidence type="ECO:0000256" key="3">
    <source>
        <dbReference type="ARBA" id="ARBA00022692"/>
    </source>
</evidence>
<proteinExistence type="inferred from homology"/>
<feature type="domain" description="ABC transmembrane type-1" evidence="7">
    <location>
        <begin position="62"/>
        <end position="277"/>
    </location>
</feature>
<sequence length="294" mass="33312">MNGQIGLLKNKWKAGLYLLPAVMAILLLVGYGMWSAVAQSFQAIDGRWTADSYVNLFHNQLFFDSILLTIRVTTIATVLALAIGLVLTRLLYQFFKDSSAKILVWIPILIPHFVAGYLVFLFFSQSGLLSSLLFQLGIIDDRVGFPVIVQEQFGIGIILTYVWKEVPFVILMLLPVYYEMDHRYSEVVRTLGGTKWDSFKTVEWPWLLPILIETGVILFAFIASAFEVPYLLGVTRPEMLPVRAYEWFYDGDWSNRPLAFSSMIVPGLVALLLAISSIGAIQKHRLRLVKGRVR</sequence>
<dbReference type="CDD" id="cd06261">
    <property type="entry name" value="TM_PBP2"/>
    <property type="match status" value="1"/>
</dbReference>
<name>A0A4U1MHK1_9BACL</name>
<dbReference type="EMBL" id="SWFM01000003">
    <property type="protein sequence ID" value="TKD69944.1"/>
    <property type="molecule type" value="Genomic_DNA"/>
</dbReference>
<dbReference type="GO" id="GO:0055085">
    <property type="term" value="P:transmembrane transport"/>
    <property type="evidence" value="ECO:0007669"/>
    <property type="project" value="InterPro"/>
</dbReference>
<dbReference type="Pfam" id="PF00528">
    <property type="entry name" value="BPD_transp_1"/>
    <property type="match status" value="1"/>
</dbReference>
<evidence type="ECO:0000256" key="2">
    <source>
        <dbReference type="ARBA" id="ARBA00022448"/>
    </source>
</evidence>
<feature type="transmembrane region" description="Helical" evidence="6">
    <location>
        <begin position="102"/>
        <end position="123"/>
    </location>
</feature>
<dbReference type="PANTHER" id="PTHR43759:SF1">
    <property type="entry name" value="GLUCOSE IMPORT SYSTEM PERMEASE PROTEIN GLCT"/>
    <property type="match status" value="1"/>
</dbReference>
<dbReference type="PROSITE" id="PS50928">
    <property type="entry name" value="ABC_TM1"/>
    <property type="match status" value="1"/>
</dbReference>
<dbReference type="InterPro" id="IPR000515">
    <property type="entry name" value="MetI-like"/>
</dbReference>
<feature type="transmembrane region" description="Helical" evidence="6">
    <location>
        <begin position="206"/>
        <end position="226"/>
    </location>
</feature>
<evidence type="ECO:0000313" key="9">
    <source>
        <dbReference type="Proteomes" id="UP000310541"/>
    </source>
</evidence>
<evidence type="ECO:0000259" key="7">
    <source>
        <dbReference type="PROSITE" id="PS50928"/>
    </source>
</evidence>
<dbReference type="OrthoDB" id="9785836at2"/>
<evidence type="ECO:0000313" key="8">
    <source>
        <dbReference type="EMBL" id="TKD69944.1"/>
    </source>
</evidence>
<dbReference type="RefSeq" id="WP_136947363.1">
    <property type="nucleotide sequence ID" value="NZ_SWFM01000003.1"/>
</dbReference>
<organism evidence="8 9">
    <name type="scientific">Guptibacillus hwajinpoensis</name>
    <dbReference type="NCBI Taxonomy" id="208199"/>
    <lineage>
        <taxon>Bacteria</taxon>
        <taxon>Bacillati</taxon>
        <taxon>Bacillota</taxon>
        <taxon>Bacilli</taxon>
        <taxon>Bacillales</taxon>
        <taxon>Guptibacillaceae</taxon>
        <taxon>Guptibacillus</taxon>
    </lineage>
</organism>